<protein>
    <submittedName>
        <fullName evidence="1">Uncharacterized protein</fullName>
    </submittedName>
</protein>
<dbReference type="Proteomes" id="UP000593568">
    <property type="component" value="Unassembled WGS sequence"/>
</dbReference>
<name>A0A7J9EVE8_9ROSI</name>
<accession>A0A7J9EVE8</accession>
<evidence type="ECO:0000313" key="1">
    <source>
        <dbReference type="EMBL" id="MBA0776987.1"/>
    </source>
</evidence>
<proteinExistence type="predicted"/>
<sequence>MVHPILANRLRTRRCLRQLAHAHTAMPMMIKPVPSHAPTLIIQLLSVLRLTLG</sequence>
<comment type="caution">
    <text evidence="1">The sequence shown here is derived from an EMBL/GenBank/DDBJ whole genome shotgun (WGS) entry which is preliminary data.</text>
</comment>
<dbReference type="EMBL" id="JABEZW010000010">
    <property type="protein sequence ID" value="MBA0776987.1"/>
    <property type="molecule type" value="Genomic_DNA"/>
</dbReference>
<reference evidence="1 2" key="1">
    <citation type="journal article" date="2019" name="Genome Biol. Evol.">
        <title>Insights into the evolution of the New World diploid cottons (Gossypium, subgenus Houzingenia) based on genome sequencing.</title>
        <authorList>
            <person name="Grover C.E."/>
            <person name="Arick M.A. 2nd"/>
            <person name="Thrash A."/>
            <person name="Conover J.L."/>
            <person name="Sanders W.S."/>
            <person name="Peterson D.G."/>
            <person name="Frelichowski J.E."/>
            <person name="Scheffler J.A."/>
            <person name="Scheffler B.E."/>
            <person name="Wendel J.F."/>
        </authorList>
    </citation>
    <scope>NUCLEOTIDE SEQUENCE [LARGE SCALE GENOMIC DNA]</scope>
    <source>
        <strain evidence="1">8</strain>
        <tissue evidence="1">Leaf</tissue>
    </source>
</reference>
<feature type="non-terminal residue" evidence="1">
    <location>
        <position position="53"/>
    </location>
</feature>
<evidence type="ECO:0000313" key="2">
    <source>
        <dbReference type="Proteomes" id="UP000593568"/>
    </source>
</evidence>
<organism evidence="1 2">
    <name type="scientific">Gossypium trilobum</name>
    <dbReference type="NCBI Taxonomy" id="34281"/>
    <lineage>
        <taxon>Eukaryota</taxon>
        <taxon>Viridiplantae</taxon>
        <taxon>Streptophyta</taxon>
        <taxon>Embryophyta</taxon>
        <taxon>Tracheophyta</taxon>
        <taxon>Spermatophyta</taxon>
        <taxon>Magnoliopsida</taxon>
        <taxon>eudicotyledons</taxon>
        <taxon>Gunneridae</taxon>
        <taxon>Pentapetalae</taxon>
        <taxon>rosids</taxon>
        <taxon>malvids</taxon>
        <taxon>Malvales</taxon>
        <taxon>Malvaceae</taxon>
        <taxon>Malvoideae</taxon>
        <taxon>Gossypium</taxon>
    </lineage>
</organism>
<gene>
    <name evidence="1" type="ORF">Gotri_005054</name>
</gene>
<keyword evidence="2" id="KW-1185">Reference proteome</keyword>
<dbReference type="AlphaFoldDB" id="A0A7J9EVE8"/>